<protein>
    <submittedName>
        <fullName evidence="2">Uncharacterized protein</fullName>
    </submittedName>
</protein>
<dbReference type="Proteomes" id="UP001155010">
    <property type="component" value="Unassembled WGS sequence"/>
</dbReference>
<keyword evidence="1" id="KW-0472">Membrane</keyword>
<comment type="caution">
    <text evidence="2">The sequence shown here is derived from an EMBL/GenBank/DDBJ whole genome shotgun (WGS) entry which is preliminary data.</text>
</comment>
<feature type="transmembrane region" description="Helical" evidence="1">
    <location>
        <begin position="191"/>
        <end position="209"/>
    </location>
</feature>
<feature type="transmembrane region" description="Helical" evidence="1">
    <location>
        <begin position="7"/>
        <end position="26"/>
    </location>
</feature>
<dbReference type="AlphaFoldDB" id="A0A9X2U762"/>
<gene>
    <name evidence="2" type="ORF">GGP83_001063</name>
</gene>
<evidence type="ECO:0000313" key="3">
    <source>
        <dbReference type="Proteomes" id="UP001155010"/>
    </source>
</evidence>
<proteinExistence type="predicted"/>
<evidence type="ECO:0000256" key="1">
    <source>
        <dbReference type="SAM" id="Phobius"/>
    </source>
</evidence>
<dbReference type="RefSeq" id="WP_259081608.1">
    <property type="nucleotide sequence ID" value="NZ_JANTZN010000001.1"/>
</dbReference>
<keyword evidence="1" id="KW-1133">Transmembrane helix</keyword>
<sequence length="239" mass="26648">MSQIEYLIPLVSIIVGLGLADLIQSVRELVRPNRAVRWHWLPVLWSVMVFLLVLQIWWTSFGVLQEAAFGRVLVFLPYLLMFLALYLACAFALPDSDWTPGTTPESPAQKSGTSPASTSALDLEVFYFSASHRRWFFGTLIAIIVLFESITVFFLLVEMDATLLSILAGRWVALSVVPAVLALPIVTDRRWVHGVLGLLAFGGAVFSLFQASRLEDERRWVTAAAHPVPSRHPGTQAER</sequence>
<keyword evidence="1" id="KW-0812">Transmembrane</keyword>
<feature type="transmembrane region" description="Helical" evidence="1">
    <location>
        <begin position="135"/>
        <end position="156"/>
    </location>
</feature>
<organism evidence="2 3">
    <name type="scientific">Salinibacter ruber</name>
    <dbReference type="NCBI Taxonomy" id="146919"/>
    <lineage>
        <taxon>Bacteria</taxon>
        <taxon>Pseudomonadati</taxon>
        <taxon>Rhodothermota</taxon>
        <taxon>Rhodothermia</taxon>
        <taxon>Rhodothermales</taxon>
        <taxon>Salinibacteraceae</taxon>
        <taxon>Salinibacter</taxon>
    </lineage>
</organism>
<feature type="transmembrane region" description="Helical" evidence="1">
    <location>
        <begin position="72"/>
        <end position="93"/>
    </location>
</feature>
<accession>A0A9X2U762</accession>
<dbReference type="EMBL" id="JANUBB010000003">
    <property type="protein sequence ID" value="MCS3951122.1"/>
    <property type="molecule type" value="Genomic_DNA"/>
</dbReference>
<reference evidence="2" key="1">
    <citation type="submission" date="2022-08" db="EMBL/GenBank/DDBJ databases">
        <title>Genomic Encyclopedia of Type Strains, Phase V (KMG-V): Genome sequencing to study the core and pangenomes of soil and plant-associated prokaryotes.</title>
        <authorList>
            <person name="Whitman W."/>
        </authorList>
    </citation>
    <scope>NUCLEOTIDE SEQUENCE</scope>
    <source>
        <strain evidence="2">SP2017</strain>
    </source>
</reference>
<feature type="transmembrane region" description="Helical" evidence="1">
    <location>
        <begin position="38"/>
        <end position="60"/>
    </location>
</feature>
<feature type="transmembrane region" description="Helical" evidence="1">
    <location>
        <begin position="163"/>
        <end position="185"/>
    </location>
</feature>
<evidence type="ECO:0000313" key="2">
    <source>
        <dbReference type="EMBL" id="MCS3951122.1"/>
    </source>
</evidence>
<name>A0A9X2U762_9BACT</name>